<dbReference type="Proteomes" id="UP000469325">
    <property type="component" value="Unassembled WGS sequence"/>
</dbReference>
<feature type="transmembrane region" description="Helical" evidence="1">
    <location>
        <begin position="357"/>
        <end position="376"/>
    </location>
</feature>
<feature type="transmembrane region" description="Helical" evidence="1">
    <location>
        <begin position="485"/>
        <end position="508"/>
    </location>
</feature>
<dbReference type="Pfam" id="PF09913">
    <property type="entry name" value="DUF2142"/>
    <property type="match status" value="1"/>
</dbReference>
<evidence type="ECO:0000313" key="2">
    <source>
        <dbReference type="EMBL" id="MST72254.1"/>
    </source>
</evidence>
<keyword evidence="1" id="KW-1133">Transmembrane helix</keyword>
<comment type="caution">
    <text evidence="2">The sequence shown here is derived from an EMBL/GenBank/DDBJ whole genome shotgun (WGS) entry which is preliminary data.</text>
</comment>
<feature type="transmembrane region" description="Helical" evidence="1">
    <location>
        <begin position="164"/>
        <end position="182"/>
    </location>
</feature>
<feature type="transmembrane region" description="Helical" evidence="1">
    <location>
        <begin position="279"/>
        <end position="298"/>
    </location>
</feature>
<organism evidence="2 3">
    <name type="scientific">Olsenella porci</name>
    <dbReference type="NCBI Taxonomy" id="2652279"/>
    <lineage>
        <taxon>Bacteria</taxon>
        <taxon>Bacillati</taxon>
        <taxon>Actinomycetota</taxon>
        <taxon>Coriobacteriia</taxon>
        <taxon>Coriobacteriales</taxon>
        <taxon>Atopobiaceae</taxon>
        <taxon>Olsenella</taxon>
    </lineage>
</organism>
<keyword evidence="3" id="KW-1185">Reference proteome</keyword>
<gene>
    <name evidence="2" type="ORF">FYJ68_03915</name>
</gene>
<keyword evidence="1" id="KW-0812">Transmembrane</keyword>
<reference evidence="2 3" key="1">
    <citation type="submission" date="2019-08" db="EMBL/GenBank/DDBJ databases">
        <title>In-depth cultivation of the pig gut microbiome towards novel bacterial diversity and tailored functional studies.</title>
        <authorList>
            <person name="Wylensek D."/>
            <person name="Hitch T.C.A."/>
            <person name="Clavel T."/>
        </authorList>
    </citation>
    <scope>NUCLEOTIDE SEQUENCE [LARGE SCALE GENOMIC DNA]</scope>
    <source>
        <strain evidence="2 3">CA-Schmier-601-WT-1</strain>
    </source>
</reference>
<protein>
    <submittedName>
        <fullName evidence="2">DUF2142 domain-containing protein</fullName>
    </submittedName>
</protein>
<evidence type="ECO:0000313" key="3">
    <source>
        <dbReference type="Proteomes" id="UP000469325"/>
    </source>
</evidence>
<keyword evidence="1" id="KW-0472">Membrane</keyword>
<feature type="transmembrane region" description="Helical" evidence="1">
    <location>
        <begin position="388"/>
        <end position="409"/>
    </location>
</feature>
<feature type="transmembrane region" description="Helical" evidence="1">
    <location>
        <begin position="429"/>
        <end position="449"/>
    </location>
</feature>
<evidence type="ECO:0000256" key="1">
    <source>
        <dbReference type="SAM" id="Phobius"/>
    </source>
</evidence>
<dbReference type="RefSeq" id="WP_154434157.1">
    <property type="nucleotide sequence ID" value="NZ_VUNC01000002.1"/>
</dbReference>
<name>A0A6N7XMS9_9ACTN</name>
<proteinExistence type="predicted"/>
<feature type="transmembrane region" description="Helical" evidence="1">
    <location>
        <begin position="17"/>
        <end position="40"/>
    </location>
</feature>
<accession>A0A6N7XMS9</accession>
<feature type="transmembrane region" description="Helical" evidence="1">
    <location>
        <begin position="239"/>
        <end position="267"/>
    </location>
</feature>
<feature type="transmembrane region" description="Helical" evidence="1">
    <location>
        <begin position="202"/>
        <end position="227"/>
    </location>
</feature>
<dbReference type="InterPro" id="IPR018674">
    <property type="entry name" value="DUF2142_membrane"/>
</dbReference>
<dbReference type="AlphaFoldDB" id="A0A6N7XMS9"/>
<sequence length="509" mass="55105">MRRGASLAQRVAESPEWAFLVLFLIGSMFCALVTPVGAAFDEPSHIGRVEQIAAGDILPQRLPEEYLGQTFANPHRRDYDSYGGLESQHVLEIVFGNTSKFLGTSDPYTPEELSQLGGSAPYGEGQRIPFLFSNSSVNNPVVYLPQLLGFLVGRALGSVRSVVLGMRFGGIAFFALGMFLLIRNAPMGKWVLFYFGLVPANVVASSTVTADTITILCCTAFLAALLWTVFADDRRRSTLALLCTCTIILGLLKVTSILLLLLLLLLVPGRAARPKRDRMLIAASVLLCLVLFALWMRVVSGINTGVMYKEGVDPKAQMAWIIAHPLNFLWLNVKSFVDMASFDFGDLIHLSARAGSGDKFFCVIGLFLALSAEAIACRCIASSHRREATWLAIASLVLFILYFGMTNTALYLQYTDVGEGTIRGVQPRYFLPVLTMVLYPILLLVSRALPGGGARPASGDEGELAPEDEGHVSERAYDMGSGASLAIVGMVLVAVGMVENGLVILASIF</sequence>
<dbReference type="EMBL" id="VUNC01000002">
    <property type="protein sequence ID" value="MST72254.1"/>
    <property type="molecule type" value="Genomic_DNA"/>
</dbReference>